<proteinExistence type="predicted"/>
<gene>
    <name evidence="2" type="ORF">dnm_036590</name>
</gene>
<dbReference type="Proteomes" id="UP000663722">
    <property type="component" value="Chromosome"/>
</dbReference>
<sequence length="37" mass="4344">MYSNLDTLKPHIPHIRKLNKKKQPGSRFFRSCSLNST</sequence>
<dbReference type="KEGG" id="dmm:dnm_036590"/>
<protein>
    <submittedName>
        <fullName evidence="2">Uncharacterized protein</fullName>
    </submittedName>
</protein>
<keyword evidence="3" id="KW-1185">Reference proteome</keyword>
<reference evidence="2" key="1">
    <citation type="journal article" date="2021" name="Microb. Physiol.">
        <title>Proteogenomic Insights into the Physiology of Marine, Sulfate-Reducing, Filamentous Desulfonema limicola and Desulfonema magnum.</title>
        <authorList>
            <person name="Schnaars V."/>
            <person name="Wohlbrand L."/>
            <person name="Scheve S."/>
            <person name="Hinrichs C."/>
            <person name="Reinhardt R."/>
            <person name="Rabus R."/>
        </authorList>
    </citation>
    <scope>NUCLEOTIDE SEQUENCE</scope>
    <source>
        <strain evidence="2">4be13</strain>
    </source>
</reference>
<dbReference type="AlphaFoldDB" id="A0A975GN57"/>
<evidence type="ECO:0000313" key="3">
    <source>
        <dbReference type="Proteomes" id="UP000663722"/>
    </source>
</evidence>
<evidence type="ECO:0000313" key="2">
    <source>
        <dbReference type="EMBL" id="QTA87626.1"/>
    </source>
</evidence>
<name>A0A975GN57_9BACT</name>
<dbReference type="EMBL" id="CP061800">
    <property type="protein sequence ID" value="QTA87626.1"/>
    <property type="molecule type" value="Genomic_DNA"/>
</dbReference>
<organism evidence="2 3">
    <name type="scientific">Desulfonema magnum</name>
    <dbReference type="NCBI Taxonomy" id="45655"/>
    <lineage>
        <taxon>Bacteria</taxon>
        <taxon>Pseudomonadati</taxon>
        <taxon>Thermodesulfobacteriota</taxon>
        <taxon>Desulfobacteria</taxon>
        <taxon>Desulfobacterales</taxon>
        <taxon>Desulfococcaceae</taxon>
        <taxon>Desulfonema</taxon>
    </lineage>
</organism>
<evidence type="ECO:0000256" key="1">
    <source>
        <dbReference type="SAM" id="MobiDB-lite"/>
    </source>
</evidence>
<accession>A0A975GN57</accession>
<feature type="region of interest" description="Disordered" evidence="1">
    <location>
        <begin position="18"/>
        <end position="37"/>
    </location>
</feature>